<keyword evidence="2" id="KW-1185">Reference proteome</keyword>
<sequence length="129" mass="14184">MLSKSRETIAFWSCSASSELFSVAVSKFRASDELFSLASRSSSDSRVHFASSSSRVRANSASLFSKCDDSSFTLSPRYSCSQPIFRNMFNSSSIAFSRASSSSQRLWTTLLSASLFCNNSVLFCISVRC</sequence>
<evidence type="ECO:0000313" key="2">
    <source>
        <dbReference type="Proteomes" id="UP000268014"/>
    </source>
</evidence>
<dbReference type="AlphaFoldDB" id="A0A3P7WF40"/>
<gene>
    <name evidence="1" type="ORF">HPLM_LOCUS12534</name>
</gene>
<proteinExistence type="predicted"/>
<reference evidence="1 2" key="1">
    <citation type="submission" date="2018-11" db="EMBL/GenBank/DDBJ databases">
        <authorList>
            <consortium name="Pathogen Informatics"/>
        </authorList>
    </citation>
    <scope>NUCLEOTIDE SEQUENCE [LARGE SCALE GENOMIC DNA]</scope>
    <source>
        <strain evidence="1 2">MHpl1</strain>
    </source>
</reference>
<organism evidence="1 2">
    <name type="scientific">Haemonchus placei</name>
    <name type="common">Barber's pole worm</name>
    <dbReference type="NCBI Taxonomy" id="6290"/>
    <lineage>
        <taxon>Eukaryota</taxon>
        <taxon>Metazoa</taxon>
        <taxon>Ecdysozoa</taxon>
        <taxon>Nematoda</taxon>
        <taxon>Chromadorea</taxon>
        <taxon>Rhabditida</taxon>
        <taxon>Rhabditina</taxon>
        <taxon>Rhabditomorpha</taxon>
        <taxon>Strongyloidea</taxon>
        <taxon>Trichostrongylidae</taxon>
        <taxon>Haemonchus</taxon>
    </lineage>
</organism>
<protein>
    <submittedName>
        <fullName evidence="1">Uncharacterized protein</fullName>
    </submittedName>
</protein>
<accession>A0A3P7WF40</accession>
<dbReference type="EMBL" id="UZAF01017895">
    <property type="protein sequence ID" value="VDO45964.1"/>
    <property type="molecule type" value="Genomic_DNA"/>
</dbReference>
<name>A0A3P7WF40_HAEPC</name>
<evidence type="ECO:0000313" key="1">
    <source>
        <dbReference type="EMBL" id="VDO45964.1"/>
    </source>
</evidence>
<dbReference type="Proteomes" id="UP000268014">
    <property type="component" value="Unassembled WGS sequence"/>
</dbReference>